<dbReference type="RefSeq" id="WP_010780033.1">
    <property type="nucleotide sequence ID" value="NZ_ASWH01000001.1"/>
</dbReference>
<organism evidence="1 3">
    <name type="scientific">Enterococcus gilvus ATCC BAA-350</name>
    <dbReference type="NCBI Taxonomy" id="1158614"/>
    <lineage>
        <taxon>Bacteria</taxon>
        <taxon>Bacillati</taxon>
        <taxon>Bacillota</taxon>
        <taxon>Bacilli</taxon>
        <taxon>Lactobacillales</taxon>
        <taxon>Enterococcaceae</taxon>
        <taxon>Enterococcus</taxon>
    </lineage>
</organism>
<accession>R2Y502</accession>
<proteinExistence type="predicted"/>
<dbReference type="Proteomes" id="UP000014160">
    <property type="component" value="Unassembled WGS sequence"/>
</dbReference>
<dbReference type="AlphaFoldDB" id="R2Y502"/>
<name>R2Y502_9ENTE</name>
<dbReference type="EMBL" id="ASWH01000001">
    <property type="protein sequence ID" value="EOW83024.1"/>
    <property type="molecule type" value="Genomic_DNA"/>
</dbReference>
<gene>
    <name evidence="2" type="ORF">I592_02349</name>
    <name evidence="1" type="ORF">UKC_01618</name>
</gene>
<sequence length="55" mass="6423">MKDLITFLLAIMIFGPSINVTDKDGQLRFTYTGVIGEIFRYIYWIIEKFTKKVSS</sequence>
<reference evidence="2 4" key="2">
    <citation type="submission" date="2013-03" db="EMBL/GenBank/DDBJ databases">
        <title>The Genome Sequence of Enterococcus gilvus ATCC BAA-350 (PacBio/Illumina hybrid assembly).</title>
        <authorList>
            <consortium name="The Broad Institute Genomics Platform"/>
            <consortium name="The Broad Institute Genome Sequencing Center for Infectious Disease"/>
            <person name="Earl A."/>
            <person name="Russ C."/>
            <person name="Gilmore M."/>
            <person name="Surin D."/>
            <person name="Walker B."/>
            <person name="Young S."/>
            <person name="Zeng Q."/>
            <person name="Gargeya S."/>
            <person name="Fitzgerald M."/>
            <person name="Haas B."/>
            <person name="Abouelleil A."/>
            <person name="Allen A.W."/>
            <person name="Alvarado L."/>
            <person name="Arachchi H.M."/>
            <person name="Berlin A.M."/>
            <person name="Chapman S.B."/>
            <person name="Gainer-Dewar J."/>
            <person name="Goldberg J."/>
            <person name="Griggs A."/>
            <person name="Gujja S."/>
            <person name="Hansen M."/>
            <person name="Howarth C."/>
            <person name="Imamovic A."/>
            <person name="Ireland A."/>
            <person name="Larimer J."/>
            <person name="McCowan C."/>
            <person name="Murphy C."/>
            <person name="Pearson M."/>
            <person name="Poon T.W."/>
            <person name="Priest M."/>
            <person name="Roberts A."/>
            <person name="Saif S."/>
            <person name="Shea T."/>
            <person name="Sisk P."/>
            <person name="Sykes S."/>
            <person name="Wortman J."/>
            <person name="Nusbaum C."/>
            <person name="Birren B."/>
        </authorList>
    </citation>
    <scope>NUCLEOTIDE SEQUENCE [LARGE SCALE GENOMIC DNA]</scope>
    <source>
        <strain evidence="2 4">ATCC BAA-350</strain>
    </source>
</reference>
<evidence type="ECO:0000313" key="4">
    <source>
        <dbReference type="Proteomes" id="UP000014160"/>
    </source>
</evidence>
<dbReference type="PATRIC" id="fig|1158614.3.peg.1627"/>
<keyword evidence="4" id="KW-1185">Reference proteome</keyword>
<evidence type="ECO:0000313" key="3">
    <source>
        <dbReference type="Proteomes" id="UP000013750"/>
    </source>
</evidence>
<dbReference type="EMBL" id="AJDQ01000006">
    <property type="protein sequence ID" value="EOI57402.1"/>
    <property type="molecule type" value="Genomic_DNA"/>
</dbReference>
<protein>
    <submittedName>
        <fullName evidence="1">Uncharacterized protein</fullName>
    </submittedName>
</protein>
<evidence type="ECO:0000313" key="2">
    <source>
        <dbReference type="EMBL" id="EOW83024.1"/>
    </source>
</evidence>
<reference evidence="1 3" key="1">
    <citation type="submission" date="2013-02" db="EMBL/GenBank/DDBJ databases">
        <title>The Genome Sequence of Enterococcus gilvus ATCC BAA-350.</title>
        <authorList>
            <consortium name="The Broad Institute Genome Sequencing Platform"/>
            <consortium name="The Broad Institute Genome Sequencing Center for Infectious Disease"/>
            <person name="Earl A.M."/>
            <person name="Gilmore M.S."/>
            <person name="Lebreton F."/>
            <person name="Walker B."/>
            <person name="Young S.K."/>
            <person name="Zeng Q."/>
            <person name="Gargeya S."/>
            <person name="Fitzgerald M."/>
            <person name="Haas B."/>
            <person name="Abouelleil A."/>
            <person name="Alvarado L."/>
            <person name="Arachchi H.M."/>
            <person name="Berlin A.M."/>
            <person name="Chapman S.B."/>
            <person name="Dewar J."/>
            <person name="Goldberg J."/>
            <person name="Griggs A."/>
            <person name="Gujja S."/>
            <person name="Hansen M."/>
            <person name="Howarth C."/>
            <person name="Imamovic A."/>
            <person name="Larimer J."/>
            <person name="McCowan C."/>
            <person name="Murphy C."/>
            <person name="Neiman D."/>
            <person name="Pearson M."/>
            <person name="Priest M."/>
            <person name="Roberts A."/>
            <person name="Saif S."/>
            <person name="Shea T."/>
            <person name="Sisk P."/>
            <person name="Sykes S."/>
            <person name="Wortman J."/>
            <person name="Nusbaum C."/>
            <person name="Birren B."/>
        </authorList>
    </citation>
    <scope>NUCLEOTIDE SEQUENCE [LARGE SCALE GENOMIC DNA]</scope>
    <source>
        <strain evidence="1 3">ATCC BAA-350</strain>
    </source>
</reference>
<dbReference type="Proteomes" id="UP000013750">
    <property type="component" value="Unassembled WGS sequence"/>
</dbReference>
<evidence type="ECO:0000313" key="1">
    <source>
        <dbReference type="EMBL" id="EOI57402.1"/>
    </source>
</evidence>
<dbReference type="HOGENOM" id="CLU_3025182_0_0_9"/>
<comment type="caution">
    <text evidence="1">The sequence shown here is derived from an EMBL/GenBank/DDBJ whole genome shotgun (WGS) entry which is preliminary data.</text>
</comment>